<dbReference type="EMBL" id="JACGCM010000622">
    <property type="protein sequence ID" value="KAF6169802.1"/>
    <property type="molecule type" value="Genomic_DNA"/>
</dbReference>
<reference evidence="3 4" key="1">
    <citation type="journal article" date="2020" name="IScience">
        <title>Genome Sequencing of the Endangered Kingdonia uniflora (Circaeasteraceae, Ranunculales) Reveals Potential Mechanisms of Evolutionary Specialization.</title>
        <authorList>
            <person name="Sun Y."/>
            <person name="Deng T."/>
            <person name="Zhang A."/>
            <person name="Moore M.J."/>
            <person name="Landis J.B."/>
            <person name="Lin N."/>
            <person name="Zhang H."/>
            <person name="Zhang X."/>
            <person name="Huang J."/>
            <person name="Zhang X."/>
            <person name="Sun H."/>
            <person name="Wang H."/>
        </authorList>
    </citation>
    <scope>NUCLEOTIDE SEQUENCE [LARGE SCALE GENOMIC DNA]</scope>
    <source>
        <strain evidence="3">TB1705</strain>
        <tissue evidence="3">Leaf</tissue>
    </source>
</reference>
<dbReference type="SUPFAM" id="SSF52200">
    <property type="entry name" value="Toll/Interleukin receptor TIR domain"/>
    <property type="match status" value="1"/>
</dbReference>
<dbReference type="InterPro" id="IPR027417">
    <property type="entry name" value="P-loop_NTPase"/>
</dbReference>
<dbReference type="Gene3D" id="3.40.50.300">
    <property type="entry name" value="P-loop containing nucleotide triphosphate hydrolases"/>
    <property type="match status" value="1"/>
</dbReference>
<dbReference type="OrthoDB" id="626167at2759"/>
<proteinExistence type="predicted"/>
<gene>
    <name evidence="3" type="ORF">GIB67_034194</name>
</gene>
<feature type="region of interest" description="Disordered" evidence="1">
    <location>
        <begin position="29"/>
        <end position="53"/>
    </location>
</feature>
<protein>
    <recommendedName>
        <fullName evidence="2">TIR domain-containing protein</fullName>
    </recommendedName>
</protein>
<dbReference type="Pfam" id="PF25895">
    <property type="entry name" value="WHD_plant_disease"/>
    <property type="match status" value="1"/>
</dbReference>
<dbReference type="AlphaFoldDB" id="A0A7J7NS51"/>
<dbReference type="PROSITE" id="PS50104">
    <property type="entry name" value="TIR"/>
    <property type="match status" value="1"/>
</dbReference>
<accession>A0A7J7NS51</accession>
<dbReference type="PANTHER" id="PTHR32472:SF18">
    <property type="entry name" value="OS11G0576100 PROTEIN"/>
    <property type="match status" value="1"/>
</dbReference>
<dbReference type="Proteomes" id="UP000541444">
    <property type="component" value="Unassembled WGS sequence"/>
</dbReference>
<dbReference type="InterPro" id="IPR058874">
    <property type="entry name" value="WHD_plant"/>
</dbReference>
<dbReference type="InterPro" id="IPR035897">
    <property type="entry name" value="Toll_tir_struct_dom_sf"/>
</dbReference>
<comment type="caution">
    <text evidence="3">The sequence shown here is derived from an EMBL/GenBank/DDBJ whole genome shotgun (WGS) entry which is preliminary data.</text>
</comment>
<dbReference type="GO" id="GO:0007165">
    <property type="term" value="P:signal transduction"/>
    <property type="evidence" value="ECO:0007669"/>
    <property type="project" value="InterPro"/>
</dbReference>
<feature type="region of interest" description="Disordered" evidence="1">
    <location>
        <begin position="82"/>
        <end position="112"/>
    </location>
</feature>
<evidence type="ECO:0000313" key="4">
    <source>
        <dbReference type="Proteomes" id="UP000541444"/>
    </source>
</evidence>
<evidence type="ECO:0000256" key="1">
    <source>
        <dbReference type="SAM" id="MobiDB-lite"/>
    </source>
</evidence>
<feature type="compositionally biased region" description="Polar residues" evidence="1">
    <location>
        <begin position="83"/>
        <end position="102"/>
    </location>
</feature>
<dbReference type="InterPro" id="IPR000157">
    <property type="entry name" value="TIR_dom"/>
</dbReference>
<dbReference type="PANTHER" id="PTHR32472">
    <property type="entry name" value="DNA REPAIR PROTEIN RADA"/>
    <property type="match status" value="1"/>
</dbReference>
<dbReference type="SUPFAM" id="SSF52540">
    <property type="entry name" value="P-loop containing nucleoside triphosphate hydrolases"/>
    <property type="match status" value="1"/>
</dbReference>
<evidence type="ECO:0000259" key="2">
    <source>
        <dbReference type="PROSITE" id="PS50104"/>
    </source>
</evidence>
<dbReference type="GO" id="GO:0000725">
    <property type="term" value="P:recombinational repair"/>
    <property type="evidence" value="ECO:0007669"/>
    <property type="project" value="TreeGrafter"/>
</dbReference>
<keyword evidence="4" id="KW-1185">Reference proteome</keyword>
<name>A0A7J7NS51_9MAGN</name>
<dbReference type="Gene3D" id="3.40.50.10140">
    <property type="entry name" value="Toll/interleukin-1 receptor homology (TIR) domain"/>
    <property type="match status" value="1"/>
</dbReference>
<sequence>MEFISTCVVSSRKDTSVFVSIDGECARLGNEDSPSRVLGDSGSGTEGRKPESIVDSSLMESASAVLSSKFASVSVSIDGECSMSGNENNPSRYFCDSSSSSPEIREVESPDDVPLVPMSSGISLSDLNKQVVGIENARVSEISDDNLYAFNYEELKREKVDNVEEYLVSPSIPSTARLRSCDVYIGLPNYSPNLIRFGKWLRAELELHGISCFAVDRSRCKDALGQSGIERAMSSAAYGVVVVAKESLWTPHSMHELKSFMGKKNLVPIFYELGPRDCIVRDIIGMQGDLWETYGGKLWNSYGGVKEEWKETVNALSRMTGWKLQASSINMRECISEATFLLGTRLGKRNVVERVKEWKKRVNREEFPFPRNDKFIGRKKELLELELMLFGEDNVDEKTDSFELKNPRQRNNSAQGIVRNMRNHINSKSKGKTPMEIKESDKEIEFEGSGYLRRQRRKEKSREAAYGKGVACVFGEHGIGKTELLLEFAYKSSQRYKMVLWVGGEARYMRQSYLNFLPLLEVDVSMENQLCFERKKPRSSKEVEEEAIQRLRKELMRDIPFLIVIDNLETEKDWWDGRNIMELLPHFGGETHVVISTRLHKVMNLEPLWLCCLPGTEAMSLMRKRLEDIPVEEADALRIIEEKLGRHTFGLALVRGILSELSIGPQVLLDSIKEFPLRDFTWSREEDKLLRQNTFLLQLIEVCFSLLSCVDEVASRITLASGWFAPSAIPVSLLALASSEALKRQRRGHCWKTILGALICREPMFRKKRSNEESSAMLVRLGFARNATKHGCIHFHEIIQLYARKVGDSEVPHAMVRSIVIRGHHHQHNEHIWASCFVLFSFGRDQSILKPNASEMVSFINQVALPLAMHAFTYFSRCGAALELLRLCTHALDIAEEPFLLEADKGLENSTCWGGLSLFSPLSPVLYQELALLKSSLLETRSKLMLQGGDYDIGEELCRSAIRIREVICGHNHPKTTSLYNILRKLVRSQENCLES</sequence>
<organism evidence="3 4">
    <name type="scientific">Kingdonia uniflora</name>
    <dbReference type="NCBI Taxonomy" id="39325"/>
    <lineage>
        <taxon>Eukaryota</taxon>
        <taxon>Viridiplantae</taxon>
        <taxon>Streptophyta</taxon>
        <taxon>Embryophyta</taxon>
        <taxon>Tracheophyta</taxon>
        <taxon>Spermatophyta</taxon>
        <taxon>Magnoliopsida</taxon>
        <taxon>Ranunculales</taxon>
        <taxon>Circaeasteraceae</taxon>
        <taxon>Kingdonia</taxon>
    </lineage>
</organism>
<feature type="domain" description="TIR" evidence="2">
    <location>
        <begin position="179"/>
        <end position="316"/>
    </location>
</feature>
<evidence type="ECO:0000313" key="3">
    <source>
        <dbReference type="EMBL" id="KAF6169802.1"/>
    </source>
</evidence>